<gene>
    <name evidence="5" type="ORF">BGZ95_011147</name>
</gene>
<dbReference type="GO" id="GO:0031422">
    <property type="term" value="C:RecQ family helicase-topoisomerase III complex"/>
    <property type="evidence" value="ECO:0007669"/>
    <property type="project" value="TreeGrafter"/>
</dbReference>
<dbReference type="EMBL" id="JAAAIL010000081">
    <property type="protein sequence ID" value="KAG0280150.1"/>
    <property type="molecule type" value="Genomic_DNA"/>
</dbReference>
<dbReference type="GO" id="GO:0000712">
    <property type="term" value="P:resolution of meiotic recombination intermediates"/>
    <property type="evidence" value="ECO:0007669"/>
    <property type="project" value="TreeGrafter"/>
</dbReference>
<feature type="compositionally biased region" description="Basic and acidic residues" evidence="3">
    <location>
        <begin position="585"/>
        <end position="596"/>
    </location>
</feature>
<dbReference type="Proteomes" id="UP001194580">
    <property type="component" value="Unassembled WGS sequence"/>
</dbReference>
<dbReference type="PANTHER" id="PTHR14790">
    <property type="entry name" value="RECQ-MEDIATED GENOME INSTABILITY PROTEIN 1 RMI1"/>
    <property type="match status" value="1"/>
</dbReference>
<evidence type="ECO:0000256" key="3">
    <source>
        <dbReference type="SAM" id="MobiDB-lite"/>
    </source>
</evidence>
<feature type="compositionally biased region" description="Basic and acidic residues" evidence="3">
    <location>
        <begin position="500"/>
        <end position="513"/>
    </location>
</feature>
<evidence type="ECO:0000256" key="2">
    <source>
        <dbReference type="ARBA" id="ARBA00018987"/>
    </source>
</evidence>
<feature type="compositionally biased region" description="Basic and acidic residues" evidence="3">
    <location>
        <begin position="617"/>
        <end position="634"/>
    </location>
</feature>
<dbReference type="Pfam" id="PF08585">
    <property type="entry name" value="RMI1_N_C"/>
    <property type="match status" value="1"/>
</dbReference>
<dbReference type="GO" id="GO:0000724">
    <property type="term" value="P:double-strand break repair via homologous recombination"/>
    <property type="evidence" value="ECO:0007669"/>
    <property type="project" value="TreeGrafter"/>
</dbReference>
<proteinExistence type="inferred from homology"/>
<evidence type="ECO:0000313" key="5">
    <source>
        <dbReference type="EMBL" id="KAG0280150.1"/>
    </source>
</evidence>
<dbReference type="AlphaFoldDB" id="A0AAD4DK12"/>
<evidence type="ECO:0000256" key="1">
    <source>
        <dbReference type="ARBA" id="ARBA00006395"/>
    </source>
</evidence>
<dbReference type="PANTHER" id="PTHR14790:SF15">
    <property type="entry name" value="RECQ-MEDIATED GENOME INSTABILITY PROTEIN 1"/>
    <property type="match status" value="1"/>
</dbReference>
<feature type="region of interest" description="Disordered" evidence="3">
    <location>
        <begin position="392"/>
        <end position="637"/>
    </location>
</feature>
<feature type="compositionally biased region" description="Acidic residues" evidence="3">
    <location>
        <begin position="519"/>
        <end position="533"/>
    </location>
</feature>
<feature type="compositionally biased region" description="Low complexity" evidence="3">
    <location>
        <begin position="420"/>
        <end position="435"/>
    </location>
</feature>
<feature type="compositionally biased region" description="Polar residues" evidence="3">
    <location>
        <begin position="229"/>
        <end position="243"/>
    </location>
</feature>
<feature type="compositionally biased region" description="Basic and acidic residues" evidence="3">
    <location>
        <begin position="437"/>
        <end position="459"/>
    </location>
</feature>
<accession>A0AAD4DK12</accession>
<dbReference type="Gene3D" id="2.40.50.770">
    <property type="entry name" value="RecQ-mediated genome instability protein Rmi1, C-terminal domain"/>
    <property type="match status" value="1"/>
</dbReference>
<reference evidence="5" key="1">
    <citation type="journal article" date="2020" name="Fungal Divers.">
        <title>Resolving the Mortierellaceae phylogeny through synthesis of multi-gene phylogenetics and phylogenomics.</title>
        <authorList>
            <person name="Vandepol N."/>
            <person name="Liber J."/>
            <person name="Desiro A."/>
            <person name="Na H."/>
            <person name="Kennedy M."/>
            <person name="Barry K."/>
            <person name="Grigoriev I.V."/>
            <person name="Miller A.N."/>
            <person name="O'Donnell K."/>
            <person name="Stajich J.E."/>
            <person name="Bonito G."/>
        </authorList>
    </citation>
    <scope>NUCLEOTIDE SEQUENCE</scope>
    <source>
        <strain evidence="5">NRRL 28262</strain>
    </source>
</reference>
<protein>
    <recommendedName>
        <fullName evidence="2">RecQ-mediated genome instability protein 1</fullName>
    </recommendedName>
</protein>
<dbReference type="InterPro" id="IPR042470">
    <property type="entry name" value="RMI1_N_C_sf"/>
</dbReference>
<dbReference type="GO" id="GO:0016604">
    <property type="term" value="C:nuclear body"/>
    <property type="evidence" value="ECO:0007669"/>
    <property type="project" value="TreeGrafter"/>
</dbReference>
<organism evidence="5 6">
    <name type="scientific">Linnemannia exigua</name>
    <dbReference type="NCBI Taxonomy" id="604196"/>
    <lineage>
        <taxon>Eukaryota</taxon>
        <taxon>Fungi</taxon>
        <taxon>Fungi incertae sedis</taxon>
        <taxon>Mucoromycota</taxon>
        <taxon>Mortierellomycotina</taxon>
        <taxon>Mortierellomycetes</taxon>
        <taxon>Mortierellales</taxon>
        <taxon>Mortierellaceae</taxon>
        <taxon>Linnemannia</taxon>
    </lineage>
</organism>
<feature type="compositionally biased region" description="Low complexity" evidence="3">
    <location>
        <begin position="302"/>
        <end position="323"/>
    </location>
</feature>
<sequence>MAFDDLLVRNDVQRMGVNASIDWIRQCIAYALSQGTPDSKLAFFILDMYLLADFRTLDPKALLPTATQTPHKQTLFIEGELKDSLSREKGGGAILQIIEIQDIGVSSLKMLEACDAVGVAGDEPGGLQVGKSLPQGNLSLDLTDGTRLIRAVLMEPILGIGMEMMLGAKIRVRNAEVRHGMLMLSSKNTFLLGGEVASMNEYPRRLVIMNQMKKRLGLPMDAIPGLNQNGANSTTAAPATWSQAGNNTASISNNNGNSTLTITTTTTTTTNNNNNNNINNNNMSTNIWKNPQPAVSAQDAVPSRTLSTPLTQPPTSSTPINTTNKDKDTPHNPWKSFQRDKSPSPLLAPQTYEDEYLQMQREQEPIWDHYEDMEFDNPEMRVDDGGWEVMSQLSMGGKGLTNSDAIKSKDSSPPLMATLSPSRRSSSTRRSISLRAPHSEDKEKEKERIRREWEVDRLPKNGTDSSSDNSNSRGRNGSGENAADGPSSPGASEFMTEYRQTLEHQKASLKDLTSRQGEPDYDDFDQDVGELDYNDPFQDHETLNGDADGPLDRKKRRTSPDSKNSPDGSHYPSRRRSQSFSASHWNEEETRVDIKMEPGTYGCLETPGDELVAIGKDGSRHGMVEDEERQEAVDARPASPPIRVKVEAAEARGVNHAVIDLSSDDDGDSGETSKSRASASQRAPLKQEPGVGTISGTNRKRAFDRWVPVKQEETLLEFEMDDEDDFGGLAEVVPIIPVVELTRVEQNVCRGQEIKAKARVHKLGKFSLTTQSASIPITLLPVDPVQAAETEGRASSDKNTFKLQAILEQRVVENLLQYSIGEFRSLVRINEAEARRAVKNLRATLLEVELVECQFKGLRCGIPVIRELTVLSKKRK</sequence>
<feature type="compositionally biased region" description="Low complexity" evidence="3">
    <location>
        <begin position="461"/>
        <end position="479"/>
    </location>
</feature>
<evidence type="ECO:0000313" key="6">
    <source>
        <dbReference type="Proteomes" id="UP001194580"/>
    </source>
</evidence>
<feature type="region of interest" description="Disordered" evidence="3">
    <location>
        <begin position="229"/>
        <end position="347"/>
    </location>
</feature>
<comment type="similarity">
    <text evidence="1">Belongs to the RMI1 family.</text>
</comment>
<dbReference type="InterPro" id="IPR013894">
    <property type="entry name" value="RMI1_OB"/>
</dbReference>
<feature type="compositionally biased region" description="Low complexity" evidence="3">
    <location>
        <begin position="244"/>
        <end position="287"/>
    </location>
</feature>
<feature type="region of interest" description="Disordered" evidence="3">
    <location>
        <begin position="656"/>
        <end position="697"/>
    </location>
</feature>
<keyword evidence="6" id="KW-1185">Reference proteome</keyword>
<feature type="domain" description="RecQ mediated genome instability protein 1 OB-fold" evidence="4">
    <location>
        <begin position="91"/>
        <end position="201"/>
    </location>
</feature>
<evidence type="ECO:0000259" key="4">
    <source>
        <dbReference type="Pfam" id="PF08585"/>
    </source>
</evidence>
<comment type="caution">
    <text evidence="5">The sequence shown here is derived from an EMBL/GenBank/DDBJ whole genome shotgun (WGS) entry which is preliminary data.</text>
</comment>
<name>A0AAD4DK12_9FUNG</name>